<keyword evidence="1 4" id="KW-0808">Transferase</keyword>
<organism evidence="4 5">
    <name type="scientific">Methylomonas denitrificans</name>
    <dbReference type="NCBI Taxonomy" id="1538553"/>
    <lineage>
        <taxon>Bacteria</taxon>
        <taxon>Pseudomonadati</taxon>
        <taxon>Pseudomonadota</taxon>
        <taxon>Gammaproteobacteria</taxon>
        <taxon>Methylococcales</taxon>
        <taxon>Methylococcaceae</taxon>
        <taxon>Methylomonas</taxon>
    </lineage>
</organism>
<evidence type="ECO:0000313" key="5">
    <source>
        <dbReference type="Proteomes" id="UP000030512"/>
    </source>
</evidence>
<dbReference type="InterPro" id="IPR050832">
    <property type="entry name" value="Bact_Acetyltransf"/>
</dbReference>
<dbReference type="Pfam" id="PF00583">
    <property type="entry name" value="Acetyltransf_1"/>
    <property type="match status" value="1"/>
</dbReference>
<name>A0A140E5W4_9GAMM</name>
<dbReference type="InterPro" id="IPR016181">
    <property type="entry name" value="Acyl_CoA_acyltransferase"/>
</dbReference>
<reference evidence="4 5" key="1">
    <citation type="journal article" date="2015" name="Environ. Microbiol.">
        <title>Methane oxidation coupled to nitrate reduction under hypoxia by the Gammaproteobacterium Methylomonas denitrificans, sp. nov. type strain FJG1.</title>
        <authorList>
            <person name="Kits K.D."/>
            <person name="Klotz M.G."/>
            <person name="Stein L.Y."/>
        </authorList>
    </citation>
    <scope>NUCLEOTIDE SEQUENCE [LARGE SCALE GENOMIC DNA]</scope>
    <source>
        <strain evidence="4 5">FJG1</strain>
    </source>
</reference>
<dbReference type="InterPro" id="IPR000182">
    <property type="entry name" value="GNAT_dom"/>
</dbReference>
<dbReference type="AlphaFoldDB" id="A0A140E5W4"/>
<keyword evidence="5" id="KW-1185">Reference proteome</keyword>
<gene>
    <name evidence="4" type="ORF">JT25_020225</name>
</gene>
<evidence type="ECO:0000313" key="4">
    <source>
        <dbReference type="EMBL" id="AMK78788.1"/>
    </source>
</evidence>
<sequence length="157" mass="17622">MKPFAVRQATLSDLEALMPLFDSYRRFYGKPSDPNAAKSFLRDRFEHGESVLFLAEKDNRTTGFVQLYPSFSSVSLARTFILNDLFVDAGFRRQGIAGRLIAAAVEYAASLGAVRLTLSTAVINTEAQGLYRTTGWTRDEQFYVYHLPIPAIELLSE</sequence>
<dbReference type="Gene3D" id="3.40.630.30">
    <property type="match status" value="1"/>
</dbReference>
<evidence type="ECO:0000259" key="3">
    <source>
        <dbReference type="PROSITE" id="PS51186"/>
    </source>
</evidence>
<feature type="domain" description="N-acetyltransferase" evidence="3">
    <location>
        <begin position="4"/>
        <end position="157"/>
    </location>
</feature>
<dbReference type="SUPFAM" id="SSF55729">
    <property type="entry name" value="Acyl-CoA N-acyltransferases (Nat)"/>
    <property type="match status" value="1"/>
</dbReference>
<accession>A0A140E5W4</accession>
<dbReference type="EMBL" id="CP014476">
    <property type="protein sequence ID" value="AMK78788.1"/>
    <property type="molecule type" value="Genomic_DNA"/>
</dbReference>
<dbReference type="Proteomes" id="UP000030512">
    <property type="component" value="Chromosome"/>
</dbReference>
<proteinExistence type="predicted"/>
<dbReference type="PANTHER" id="PTHR43877">
    <property type="entry name" value="AMINOALKYLPHOSPHONATE N-ACETYLTRANSFERASE-RELATED-RELATED"/>
    <property type="match status" value="1"/>
</dbReference>
<dbReference type="GO" id="GO:0016747">
    <property type="term" value="F:acyltransferase activity, transferring groups other than amino-acyl groups"/>
    <property type="evidence" value="ECO:0007669"/>
    <property type="project" value="InterPro"/>
</dbReference>
<dbReference type="OrthoDB" id="9792929at2"/>
<dbReference type="KEGG" id="mdn:JT25_020225"/>
<evidence type="ECO:0000256" key="2">
    <source>
        <dbReference type="ARBA" id="ARBA00023315"/>
    </source>
</evidence>
<dbReference type="CDD" id="cd04301">
    <property type="entry name" value="NAT_SF"/>
    <property type="match status" value="1"/>
</dbReference>
<evidence type="ECO:0000256" key="1">
    <source>
        <dbReference type="ARBA" id="ARBA00022679"/>
    </source>
</evidence>
<dbReference type="RefSeq" id="WP_036273924.1">
    <property type="nucleotide sequence ID" value="NZ_CP014476.1"/>
</dbReference>
<dbReference type="PROSITE" id="PS51186">
    <property type="entry name" value="GNAT"/>
    <property type="match status" value="1"/>
</dbReference>
<dbReference type="PANTHER" id="PTHR43877:SF2">
    <property type="entry name" value="AMINOALKYLPHOSPHONATE N-ACETYLTRANSFERASE-RELATED"/>
    <property type="match status" value="1"/>
</dbReference>
<dbReference type="STRING" id="1538553.JT25_020225"/>
<keyword evidence="2" id="KW-0012">Acyltransferase</keyword>
<protein>
    <submittedName>
        <fullName evidence="4">Acetyltransferase</fullName>
    </submittedName>
</protein>